<keyword evidence="1 3" id="KW-0175">Coiled coil</keyword>
<evidence type="ECO:0000256" key="3">
    <source>
        <dbReference type="SAM" id="Coils"/>
    </source>
</evidence>
<dbReference type="PANTHER" id="PTHR32114">
    <property type="entry name" value="ABC TRANSPORTER ABCH.3"/>
    <property type="match status" value="1"/>
</dbReference>
<gene>
    <name evidence="4" type="ORF">ELS17_03755</name>
</gene>
<proteinExistence type="inferred from homology"/>
<dbReference type="RefSeq" id="WP_130169586.1">
    <property type="nucleotide sequence ID" value="NZ_SHMR01000001.1"/>
</dbReference>
<feature type="coiled-coil region" evidence="3">
    <location>
        <begin position="308"/>
        <end position="460"/>
    </location>
</feature>
<comment type="caution">
    <text evidence="4">The sequence shown here is derived from an EMBL/GenBank/DDBJ whole genome shotgun (WGS) entry which is preliminary data.</text>
</comment>
<dbReference type="OrthoDB" id="241568at2157"/>
<dbReference type="SUPFAM" id="SSF52540">
    <property type="entry name" value="P-loop containing nucleoside triphosphate hydrolases"/>
    <property type="match status" value="1"/>
</dbReference>
<dbReference type="AlphaFoldDB" id="A0A482XZF2"/>
<reference evidence="4 5" key="1">
    <citation type="submission" date="2019-02" db="EMBL/GenBank/DDBJ databases">
        <title>Genome analysis provides insights into bioremediation potentialities and Haloocin production by Natrinema altunense strain 4.1R isolated from Chott Douz in Tunisian desert.</title>
        <authorList>
            <person name="Najjari A."/>
            <person name="Youssef N."/>
            <person name="Ben Dhia O."/>
            <person name="Ferjani R."/>
            <person name="El Hidri D."/>
            <person name="Ouzari H.I."/>
            <person name="Cherif A."/>
        </authorList>
    </citation>
    <scope>NUCLEOTIDE SEQUENCE [LARGE SCALE GENOMIC DNA]</scope>
    <source>
        <strain evidence="4 5">4.1R</strain>
    </source>
</reference>
<dbReference type="PANTHER" id="PTHR32114:SF2">
    <property type="entry name" value="ABC TRANSPORTER ABCH.3"/>
    <property type="match status" value="1"/>
</dbReference>
<accession>A0A482XZF2</accession>
<dbReference type="STRING" id="222984.GCA_000731985_00966"/>
<comment type="similarity">
    <text evidence="2">Belongs to the Sph1/Sph2 family.</text>
</comment>
<dbReference type="SUPFAM" id="SSF90257">
    <property type="entry name" value="Myosin rod fragments"/>
    <property type="match status" value="1"/>
</dbReference>
<dbReference type="EMBL" id="SHMR01000001">
    <property type="protein sequence ID" value="RZH68592.1"/>
    <property type="molecule type" value="Genomic_DNA"/>
</dbReference>
<dbReference type="Gene3D" id="3.40.50.300">
    <property type="entry name" value="P-loop containing nucleotide triphosphate hydrolases"/>
    <property type="match status" value="2"/>
</dbReference>
<name>A0A482XZF2_9EURY</name>
<sequence>MTWEFSIENIAGIRQGEARIEPGVNVVRASNWQGKSSFLASIETALGTATPLTEGQATGRVTVTTADDDIAVTLERTDGSVSRTGTPYLHDEYDRVCATLFASLDETNEIRRAVRNGETIEHLLTRPLDFENIDERIADLKAERERVETERDRAADAADRLPQLRSRVTDLESTLDELHAQRADLDDETGGDTDSRDRLSELRVERDRVDSRIDRLETTAERVRETLAEKRAELEALSVPSSEDIERELETLHEDCRDVERDVELLQSVYEANKRVLDEGRTELLTDVSHDVLADTVTCWLCGEDTTRDEIEAQLAALDERIGELDSQADEYRERVATLEAKRDEVREARRRETELTDRIGTLESRLAETEESLESARERRSELASRIETLAEAVDATEERTLELESEIKYTETELEEVRADLEDAEAQADQLSTLDDEYASLTAEISELRGRKTEIKRRTREAFSTALEDLLERFDTGFETARLTSGFDLVVARDGREARLDALSEGEREVLGLVAAVAGHDAFDVDERVPVLLLDGLGGLASDNLRTLVDYLRDRAEYLVLTAYPEHEGFDGHELSPADWQVVSHDVDAETAP</sequence>
<organism evidence="4 5">
    <name type="scientific">Natrinema altunense</name>
    <dbReference type="NCBI Taxonomy" id="222984"/>
    <lineage>
        <taxon>Archaea</taxon>
        <taxon>Methanobacteriati</taxon>
        <taxon>Methanobacteriota</taxon>
        <taxon>Stenosarchaea group</taxon>
        <taxon>Halobacteria</taxon>
        <taxon>Halobacteriales</taxon>
        <taxon>Natrialbaceae</taxon>
        <taxon>Natrinema</taxon>
    </lineage>
</organism>
<evidence type="ECO:0000256" key="1">
    <source>
        <dbReference type="ARBA" id="ARBA00023054"/>
    </source>
</evidence>
<feature type="coiled-coil region" evidence="3">
    <location>
        <begin position="130"/>
        <end position="269"/>
    </location>
</feature>
<protein>
    <submittedName>
        <fullName evidence="4">ATPase</fullName>
    </submittedName>
</protein>
<dbReference type="NCBIfam" id="NF045487">
    <property type="entry name" value="ASRP"/>
    <property type="match status" value="1"/>
</dbReference>
<evidence type="ECO:0000313" key="5">
    <source>
        <dbReference type="Proteomes" id="UP000292704"/>
    </source>
</evidence>
<dbReference type="Proteomes" id="UP000292704">
    <property type="component" value="Unassembled WGS sequence"/>
</dbReference>
<evidence type="ECO:0000256" key="2">
    <source>
        <dbReference type="ARBA" id="ARBA00049666"/>
    </source>
</evidence>
<evidence type="ECO:0000313" key="4">
    <source>
        <dbReference type="EMBL" id="RZH68592.1"/>
    </source>
</evidence>
<dbReference type="InterPro" id="IPR027417">
    <property type="entry name" value="P-loop_NTPase"/>
</dbReference>